<gene>
    <name evidence="2" type="ORF">ROA7745_04328</name>
</gene>
<dbReference type="InterPro" id="IPR036388">
    <property type="entry name" value="WH-like_DNA-bd_sf"/>
</dbReference>
<reference evidence="2 3" key="1">
    <citation type="submission" date="2017-03" db="EMBL/GenBank/DDBJ databases">
        <authorList>
            <person name="Afonso C.L."/>
            <person name="Miller P.J."/>
            <person name="Scott M.A."/>
            <person name="Spackman E."/>
            <person name="Goraichik I."/>
            <person name="Dimitrov K.M."/>
            <person name="Suarez D.L."/>
            <person name="Swayne D.E."/>
        </authorList>
    </citation>
    <scope>NUCLEOTIDE SEQUENCE [LARGE SCALE GENOMIC DNA]</scope>
    <source>
        <strain evidence="2 3">CECT 7745</strain>
    </source>
</reference>
<protein>
    <submittedName>
        <fullName evidence="2">Bacterial regulatory proteins, luxR family</fullName>
    </submittedName>
</protein>
<dbReference type="OrthoDB" id="5497412at2"/>
<dbReference type="Proteomes" id="UP000193224">
    <property type="component" value="Unassembled WGS sequence"/>
</dbReference>
<evidence type="ECO:0000313" key="2">
    <source>
        <dbReference type="EMBL" id="SMC14461.1"/>
    </source>
</evidence>
<dbReference type="InterPro" id="IPR016032">
    <property type="entry name" value="Sig_transdc_resp-reg_C-effctor"/>
</dbReference>
<dbReference type="GO" id="GO:0006355">
    <property type="term" value="P:regulation of DNA-templated transcription"/>
    <property type="evidence" value="ECO:0007669"/>
    <property type="project" value="InterPro"/>
</dbReference>
<dbReference type="Gene3D" id="1.10.10.10">
    <property type="entry name" value="Winged helix-like DNA-binding domain superfamily/Winged helix DNA-binding domain"/>
    <property type="match status" value="1"/>
</dbReference>
<keyword evidence="3" id="KW-1185">Reference proteome</keyword>
<dbReference type="Pfam" id="PF00196">
    <property type="entry name" value="GerE"/>
    <property type="match status" value="1"/>
</dbReference>
<dbReference type="AlphaFoldDB" id="A0A1X7BXX7"/>
<proteinExistence type="predicted"/>
<dbReference type="EMBL" id="FWXB01000027">
    <property type="protein sequence ID" value="SMC14461.1"/>
    <property type="molecule type" value="Genomic_DNA"/>
</dbReference>
<feature type="domain" description="HTH luxR-type" evidence="1">
    <location>
        <begin position="187"/>
        <end position="244"/>
    </location>
</feature>
<dbReference type="SUPFAM" id="SSF46894">
    <property type="entry name" value="C-terminal effector domain of the bipartite response regulators"/>
    <property type="match status" value="1"/>
</dbReference>
<evidence type="ECO:0000259" key="1">
    <source>
        <dbReference type="SMART" id="SM00421"/>
    </source>
</evidence>
<dbReference type="InterPro" id="IPR000792">
    <property type="entry name" value="Tscrpt_reg_LuxR_C"/>
</dbReference>
<name>A0A1X7BXX7_9RHOB</name>
<dbReference type="GO" id="GO:0003677">
    <property type="term" value="F:DNA binding"/>
    <property type="evidence" value="ECO:0007669"/>
    <property type="project" value="InterPro"/>
</dbReference>
<accession>A0A1X7BXX7</accession>
<evidence type="ECO:0000313" key="3">
    <source>
        <dbReference type="Proteomes" id="UP000193224"/>
    </source>
</evidence>
<dbReference type="SMART" id="SM00421">
    <property type="entry name" value="HTH_LUXR"/>
    <property type="match status" value="1"/>
</dbReference>
<organism evidence="2 3">
    <name type="scientific">Roseovarius aestuarii</name>
    <dbReference type="NCBI Taxonomy" id="475083"/>
    <lineage>
        <taxon>Bacteria</taxon>
        <taxon>Pseudomonadati</taxon>
        <taxon>Pseudomonadota</taxon>
        <taxon>Alphaproteobacteria</taxon>
        <taxon>Rhodobacterales</taxon>
        <taxon>Roseobacteraceae</taxon>
        <taxon>Roseovarius</taxon>
    </lineage>
</organism>
<sequence>MVGAIAHWCEFLHKKATPIDALNMMAEGLGAEAIALSRVSREPDGKNKILVFDKTPGKSGMSVLDRSFARAVLGTYFDKPKPGSMWFKSMLEHDIDPALLRFHKLRNFAELVIIPLPSDAKRMDFIEIHYPFKLNFEHHALLNMVASTVSETWKNRAQGLVTDYVFRASAQPTGKLDSAPILSVENPARLSRAEYRVCLMLCRGQTLEKVQEGLHVSMSTLRTHLRNIYAKTGTRGHAELMFHLLTFSDAADEYIDNKKSA</sequence>
<dbReference type="PRINTS" id="PR00038">
    <property type="entry name" value="HTHLUXR"/>
</dbReference>
<dbReference type="RefSeq" id="WP_085802356.1">
    <property type="nucleotide sequence ID" value="NZ_FWXB01000027.1"/>
</dbReference>